<dbReference type="PANTHER" id="PTHR43434:SF24">
    <property type="entry name" value="HYDROLASE-RELATED"/>
    <property type="match status" value="1"/>
</dbReference>
<dbReference type="SUPFAM" id="SSF56784">
    <property type="entry name" value="HAD-like"/>
    <property type="match status" value="1"/>
</dbReference>
<dbReference type="Gene3D" id="3.40.50.1000">
    <property type="entry name" value="HAD superfamily/HAD-like"/>
    <property type="match status" value="1"/>
</dbReference>
<evidence type="ECO:0000313" key="2">
    <source>
        <dbReference type="Proteomes" id="UP000092932"/>
    </source>
</evidence>
<dbReference type="InterPro" id="IPR023214">
    <property type="entry name" value="HAD_sf"/>
</dbReference>
<dbReference type="Proteomes" id="UP000092932">
    <property type="component" value="Chromosome"/>
</dbReference>
<dbReference type="PANTHER" id="PTHR43434">
    <property type="entry name" value="PHOSPHOGLYCOLATE PHOSPHATASE"/>
    <property type="match status" value="1"/>
</dbReference>
<dbReference type="AlphaFoldDB" id="A0A1B2ACT1"/>
<dbReference type="EMBL" id="CP016591">
    <property type="protein sequence ID" value="ANY19934.1"/>
    <property type="molecule type" value="Genomic_DNA"/>
</dbReference>
<dbReference type="InterPro" id="IPR036412">
    <property type="entry name" value="HAD-like_sf"/>
</dbReference>
<dbReference type="PATRIC" id="fig|692370.5.peg.1432"/>
<sequence length="216" mass="22390">MKLAVFDCDGTLVDGQAPVCEAMEIAFAGAGLTPPDRHAIRRIVGLSLPQAVRQLAPHAPAERVVAAVEGYKTAFRTSREQGRLEEPLFDGMEALLRALLADGWALAVATGKSDRGLAACLAGHGIADLFVSLQTADRHPSKPHPAMLEAALVEAGATADDAVMIGDTTFDIAMAGAAGVRAIGVDWGYHAASELIAAGAAAVARDTRELKDLLDG</sequence>
<dbReference type="Pfam" id="PF13419">
    <property type="entry name" value="HAD_2"/>
    <property type="match status" value="1"/>
</dbReference>
<dbReference type="InterPro" id="IPR041492">
    <property type="entry name" value="HAD_2"/>
</dbReference>
<dbReference type="NCBIfam" id="TIGR01549">
    <property type="entry name" value="HAD-SF-IA-v1"/>
    <property type="match status" value="1"/>
</dbReference>
<dbReference type="GO" id="GO:0005829">
    <property type="term" value="C:cytosol"/>
    <property type="evidence" value="ECO:0007669"/>
    <property type="project" value="TreeGrafter"/>
</dbReference>
<proteinExistence type="predicted"/>
<dbReference type="KEGG" id="ado:A6F68_01418"/>
<dbReference type="OrthoDB" id="9793014at2"/>
<dbReference type="RefSeq" id="WP_067677790.1">
    <property type="nucleotide sequence ID" value="NZ_CP016591.1"/>
</dbReference>
<dbReference type="Gene3D" id="1.10.150.240">
    <property type="entry name" value="Putative phosphatase, domain 2"/>
    <property type="match status" value="1"/>
</dbReference>
<organism evidence="1 2">
    <name type="scientific">Tsuneonella dongtanensis</name>
    <dbReference type="NCBI Taxonomy" id="692370"/>
    <lineage>
        <taxon>Bacteria</taxon>
        <taxon>Pseudomonadati</taxon>
        <taxon>Pseudomonadota</taxon>
        <taxon>Alphaproteobacteria</taxon>
        <taxon>Sphingomonadales</taxon>
        <taxon>Erythrobacteraceae</taxon>
        <taxon>Tsuneonella</taxon>
    </lineage>
</organism>
<protein>
    <submittedName>
        <fullName evidence="1">5'-nucleotidase</fullName>
        <ecNumber evidence="1">3.1.3.5</ecNumber>
    </submittedName>
</protein>
<reference evidence="1 2" key="1">
    <citation type="submission" date="2016-07" db="EMBL/GenBank/DDBJ databases">
        <title>Complete genome sequence of Altererythrobacter dongtanensis KCTC 22672, a type strain with esterase isolated from tidal flat.</title>
        <authorList>
            <person name="Cheng H."/>
            <person name="Wu Y.-H."/>
            <person name="Zhou P."/>
            <person name="Huo Y.-Y."/>
            <person name="Wang C.-S."/>
            <person name="Xu X.-W."/>
        </authorList>
    </citation>
    <scope>NUCLEOTIDE SEQUENCE [LARGE SCALE GENOMIC DNA]</scope>
    <source>
        <strain evidence="1 2">KCTC 22672</strain>
    </source>
</reference>
<dbReference type="GO" id="GO:0006281">
    <property type="term" value="P:DNA repair"/>
    <property type="evidence" value="ECO:0007669"/>
    <property type="project" value="TreeGrafter"/>
</dbReference>
<dbReference type="InterPro" id="IPR023198">
    <property type="entry name" value="PGP-like_dom2"/>
</dbReference>
<dbReference type="SFLD" id="SFLDG01129">
    <property type="entry name" value="C1.5:_HAD__Beta-PGM__Phosphata"/>
    <property type="match status" value="1"/>
</dbReference>
<dbReference type="InterPro" id="IPR006439">
    <property type="entry name" value="HAD-SF_hydro_IA"/>
</dbReference>
<evidence type="ECO:0000313" key="1">
    <source>
        <dbReference type="EMBL" id="ANY19934.1"/>
    </source>
</evidence>
<dbReference type="EC" id="3.1.3.5" evidence="1"/>
<dbReference type="STRING" id="692370.A6F68_01418"/>
<dbReference type="GO" id="GO:0008253">
    <property type="term" value="F:5'-nucleotidase activity"/>
    <property type="evidence" value="ECO:0007669"/>
    <property type="project" value="UniProtKB-EC"/>
</dbReference>
<keyword evidence="2" id="KW-1185">Reference proteome</keyword>
<accession>A0A1B2ACT1</accession>
<dbReference type="SFLD" id="SFLDS00003">
    <property type="entry name" value="Haloacid_Dehalogenase"/>
    <property type="match status" value="1"/>
</dbReference>
<name>A0A1B2ACT1_9SPHN</name>
<keyword evidence="1" id="KW-0378">Hydrolase</keyword>
<dbReference type="GO" id="GO:0008967">
    <property type="term" value="F:phosphoglycolate phosphatase activity"/>
    <property type="evidence" value="ECO:0007669"/>
    <property type="project" value="TreeGrafter"/>
</dbReference>
<gene>
    <name evidence="1" type="ORF">A6F68_01418</name>
</gene>
<dbReference type="NCBIfam" id="TIGR01509">
    <property type="entry name" value="HAD-SF-IA-v3"/>
    <property type="match status" value="1"/>
</dbReference>
<dbReference type="InterPro" id="IPR050155">
    <property type="entry name" value="HAD-like_hydrolase_sf"/>
</dbReference>